<gene>
    <name evidence="2" type="ORF">EV668_2607</name>
</gene>
<evidence type="ECO:0008006" key="4">
    <source>
        <dbReference type="Google" id="ProtNLM"/>
    </source>
</evidence>
<reference evidence="2 3" key="1">
    <citation type="submission" date="2019-03" db="EMBL/GenBank/DDBJ databases">
        <title>Genomic Encyclopedia of Type Strains, Phase IV (KMG-IV): sequencing the most valuable type-strain genomes for metagenomic binning, comparative biology and taxonomic classification.</title>
        <authorList>
            <person name="Goeker M."/>
        </authorList>
    </citation>
    <scope>NUCLEOTIDE SEQUENCE [LARGE SCALE GENOMIC DNA]</scope>
    <source>
        <strain evidence="2 3">DSM 25903</strain>
    </source>
</reference>
<feature type="signal peptide" evidence="1">
    <location>
        <begin position="1"/>
        <end position="27"/>
    </location>
</feature>
<evidence type="ECO:0000313" key="3">
    <source>
        <dbReference type="Proteomes" id="UP000295122"/>
    </source>
</evidence>
<dbReference type="EMBL" id="SNZR01000013">
    <property type="protein sequence ID" value="TDR89772.1"/>
    <property type="molecule type" value="Genomic_DNA"/>
</dbReference>
<keyword evidence="3" id="KW-1185">Reference proteome</keyword>
<keyword evidence="1" id="KW-0732">Signal</keyword>
<evidence type="ECO:0000256" key="1">
    <source>
        <dbReference type="SAM" id="SignalP"/>
    </source>
</evidence>
<dbReference type="RefSeq" id="WP_133770646.1">
    <property type="nucleotide sequence ID" value="NZ_SNZR01000013.1"/>
</dbReference>
<evidence type="ECO:0000313" key="2">
    <source>
        <dbReference type="EMBL" id="TDR89772.1"/>
    </source>
</evidence>
<name>A0A4R7BX39_9HYPH</name>
<dbReference type="Proteomes" id="UP000295122">
    <property type="component" value="Unassembled WGS sequence"/>
</dbReference>
<proteinExistence type="predicted"/>
<accession>A0A4R7BX39</accession>
<organism evidence="2 3">
    <name type="scientific">Enterovirga rhinocerotis</name>
    <dbReference type="NCBI Taxonomy" id="1339210"/>
    <lineage>
        <taxon>Bacteria</taxon>
        <taxon>Pseudomonadati</taxon>
        <taxon>Pseudomonadota</taxon>
        <taxon>Alphaproteobacteria</taxon>
        <taxon>Hyphomicrobiales</taxon>
        <taxon>Methylobacteriaceae</taxon>
        <taxon>Enterovirga</taxon>
    </lineage>
</organism>
<sequence>MSRTSMEPVLIRVLVTLLALSAPLAEAAAQTKTYRWEDGLCRHSVRYDPRKVDEQALKSTAEILNTEQGVPIAMSPLTPADAEKLDPAGFETQCAATAARMRAHRLLPLPGIEEYRTERARQIDDACAFGSAQLRSHRDPSALRRYAPAAGRCDRFVDALEGRADLTATWRARITETCARNVDPASCRKRREDEGARPDGEARKRLYLVSFGWGNCATEFAAFNGEGAKRRQAMEEKLTRAFKKAYGVRETCDEP</sequence>
<protein>
    <recommendedName>
        <fullName evidence="4">DUF4124 domain-containing protein</fullName>
    </recommendedName>
</protein>
<dbReference type="AlphaFoldDB" id="A0A4R7BX39"/>
<feature type="chain" id="PRO_5020992987" description="DUF4124 domain-containing protein" evidence="1">
    <location>
        <begin position="28"/>
        <end position="255"/>
    </location>
</feature>
<dbReference type="OrthoDB" id="8210251at2"/>
<comment type="caution">
    <text evidence="2">The sequence shown here is derived from an EMBL/GenBank/DDBJ whole genome shotgun (WGS) entry which is preliminary data.</text>
</comment>